<keyword evidence="3" id="KW-0547">Nucleotide-binding</keyword>
<evidence type="ECO:0000256" key="1">
    <source>
        <dbReference type="ARBA" id="ARBA00010688"/>
    </source>
</evidence>
<keyword evidence="5" id="KW-0067">ATP-binding</keyword>
<dbReference type="PANTHER" id="PTHR43085:SF1">
    <property type="entry name" value="PSEUDOURIDINE KINASE-RELATED"/>
    <property type="match status" value="1"/>
</dbReference>
<evidence type="ECO:0000256" key="4">
    <source>
        <dbReference type="ARBA" id="ARBA00022777"/>
    </source>
</evidence>
<dbReference type="EMBL" id="JACHJR010000001">
    <property type="protein sequence ID" value="MBB4949732.1"/>
    <property type="molecule type" value="Genomic_DNA"/>
</dbReference>
<gene>
    <name evidence="7" type="ORF">F4556_005267</name>
</gene>
<dbReference type="InterPro" id="IPR029056">
    <property type="entry name" value="Ribokinase-like"/>
</dbReference>
<dbReference type="GO" id="GO:0008673">
    <property type="term" value="F:2-dehydro-3-deoxygluconokinase activity"/>
    <property type="evidence" value="ECO:0007669"/>
    <property type="project" value="UniProtKB-EC"/>
</dbReference>
<dbReference type="InterPro" id="IPR050306">
    <property type="entry name" value="PfkB_Carbo_kinase"/>
</dbReference>
<protein>
    <submittedName>
        <fullName evidence="7">2-dehydro-3-deoxygluconokinase</fullName>
        <ecNumber evidence="7">2.7.1.45</ecNumber>
    </submittedName>
</protein>
<keyword evidence="2 7" id="KW-0808">Transferase</keyword>
<dbReference type="PANTHER" id="PTHR43085">
    <property type="entry name" value="HEXOKINASE FAMILY MEMBER"/>
    <property type="match status" value="1"/>
</dbReference>
<keyword evidence="8" id="KW-1185">Reference proteome</keyword>
<comment type="similarity">
    <text evidence="1">Belongs to the carbohydrate kinase PfkB family.</text>
</comment>
<dbReference type="Gene3D" id="3.40.1190.20">
    <property type="match status" value="1"/>
</dbReference>
<dbReference type="CDD" id="cd01166">
    <property type="entry name" value="KdgK"/>
    <property type="match status" value="1"/>
</dbReference>
<evidence type="ECO:0000313" key="8">
    <source>
        <dbReference type="Proteomes" id="UP000573327"/>
    </source>
</evidence>
<accession>A0A7W7SGL4</accession>
<dbReference type="SUPFAM" id="SSF53613">
    <property type="entry name" value="Ribokinase-like"/>
    <property type="match status" value="1"/>
</dbReference>
<dbReference type="AlphaFoldDB" id="A0A7W7SGL4"/>
<organism evidence="7 8">
    <name type="scientific">Kitasatospora gansuensis</name>
    <dbReference type="NCBI Taxonomy" id="258050"/>
    <lineage>
        <taxon>Bacteria</taxon>
        <taxon>Bacillati</taxon>
        <taxon>Actinomycetota</taxon>
        <taxon>Actinomycetes</taxon>
        <taxon>Kitasatosporales</taxon>
        <taxon>Streptomycetaceae</taxon>
        <taxon>Kitasatospora</taxon>
    </lineage>
</organism>
<dbReference type="Proteomes" id="UP000573327">
    <property type="component" value="Unassembled WGS sequence"/>
</dbReference>
<dbReference type="GO" id="GO:0005524">
    <property type="term" value="F:ATP binding"/>
    <property type="evidence" value="ECO:0007669"/>
    <property type="project" value="UniProtKB-KW"/>
</dbReference>
<reference evidence="7 8" key="1">
    <citation type="submission" date="2020-08" db="EMBL/GenBank/DDBJ databases">
        <title>Sequencing the genomes of 1000 actinobacteria strains.</title>
        <authorList>
            <person name="Klenk H.-P."/>
        </authorList>
    </citation>
    <scope>NUCLEOTIDE SEQUENCE [LARGE SCALE GENOMIC DNA]</scope>
    <source>
        <strain evidence="7 8">DSM 44786</strain>
    </source>
</reference>
<dbReference type="InterPro" id="IPR011611">
    <property type="entry name" value="PfkB_dom"/>
</dbReference>
<name>A0A7W7SGL4_9ACTN</name>
<dbReference type="EC" id="2.7.1.45" evidence="7"/>
<dbReference type="RefSeq" id="WP_313068650.1">
    <property type="nucleotide sequence ID" value="NZ_JACHJR010000001.1"/>
</dbReference>
<comment type="caution">
    <text evidence="7">The sequence shown here is derived from an EMBL/GenBank/DDBJ whole genome shotgun (WGS) entry which is preliminary data.</text>
</comment>
<dbReference type="Pfam" id="PF00294">
    <property type="entry name" value="PfkB"/>
    <property type="match status" value="1"/>
</dbReference>
<evidence type="ECO:0000256" key="2">
    <source>
        <dbReference type="ARBA" id="ARBA00022679"/>
    </source>
</evidence>
<keyword evidence="4 7" id="KW-0418">Kinase</keyword>
<proteinExistence type="inferred from homology"/>
<evidence type="ECO:0000256" key="5">
    <source>
        <dbReference type="ARBA" id="ARBA00022840"/>
    </source>
</evidence>
<evidence type="ECO:0000313" key="7">
    <source>
        <dbReference type="EMBL" id="MBB4949732.1"/>
    </source>
</evidence>
<sequence>MTLPPAPAVCLGESMTVLIPENPGPLEHADGFRRSFGGAESNVACGLTALGVPAAWVSRVGADGFGRHLVERIAAHGVDTSAVTADPARPTGLYVKETGAGLDHPYDLGAGRSRLHYYRRGSAASAMGPELLAEPAAAPLLAAAPLIHLTGITPALSDSCHRLVRTLLGAPGKTVSFDLNWRPALWAGRDRQALRFLMNAATIVLLGADEAREVLGTDDPAGLRKLLPRPGVIVLKDDAHRSTSIAPDGSTLAEPALRVSVVEPTGAGDAFAAGYHAGTLRELPERQRLRLGHLSAAAALTVRGDLGVLPPTAVIDALLAADEAGWAATEVDQDGFRTALG</sequence>
<evidence type="ECO:0000259" key="6">
    <source>
        <dbReference type="Pfam" id="PF00294"/>
    </source>
</evidence>
<evidence type="ECO:0000256" key="3">
    <source>
        <dbReference type="ARBA" id="ARBA00022741"/>
    </source>
</evidence>
<feature type="domain" description="Carbohydrate kinase PfkB" evidence="6">
    <location>
        <begin position="9"/>
        <end position="305"/>
    </location>
</feature>